<proteinExistence type="predicted"/>
<evidence type="ECO:0000313" key="1">
    <source>
        <dbReference type="EMBL" id="TKR57604.1"/>
    </source>
</evidence>
<dbReference type="AlphaFoldDB" id="A0A4U5LP05"/>
<gene>
    <name evidence="1" type="ORF">L596_030285</name>
</gene>
<reference evidence="1 2" key="2">
    <citation type="journal article" date="2019" name="G3 (Bethesda)">
        <title>Hybrid Assembly of the Genome of the Entomopathogenic Nematode Steinernema carpocapsae Identifies the X-Chromosome.</title>
        <authorList>
            <person name="Serra L."/>
            <person name="Macchietto M."/>
            <person name="Macias-Munoz A."/>
            <person name="McGill C.J."/>
            <person name="Rodriguez I.M."/>
            <person name="Rodriguez B."/>
            <person name="Murad R."/>
            <person name="Mortazavi A."/>
        </authorList>
    </citation>
    <scope>NUCLEOTIDE SEQUENCE [LARGE SCALE GENOMIC DNA]</scope>
    <source>
        <strain evidence="1 2">ALL</strain>
    </source>
</reference>
<name>A0A4U5LP05_STECR</name>
<comment type="caution">
    <text evidence="1">The sequence shown here is derived from an EMBL/GenBank/DDBJ whole genome shotgun (WGS) entry which is preliminary data.</text>
</comment>
<dbReference type="InterPro" id="IPR036397">
    <property type="entry name" value="RNaseH_sf"/>
</dbReference>
<dbReference type="Gene3D" id="3.30.420.10">
    <property type="entry name" value="Ribonuclease H-like superfamily/Ribonuclease H"/>
    <property type="match status" value="1"/>
</dbReference>
<keyword evidence="2" id="KW-1185">Reference proteome</keyword>
<organism evidence="1 2">
    <name type="scientific">Steinernema carpocapsae</name>
    <name type="common">Entomopathogenic nematode</name>
    <dbReference type="NCBI Taxonomy" id="34508"/>
    <lineage>
        <taxon>Eukaryota</taxon>
        <taxon>Metazoa</taxon>
        <taxon>Ecdysozoa</taxon>
        <taxon>Nematoda</taxon>
        <taxon>Chromadorea</taxon>
        <taxon>Rhabditida</taxon>
        <taxon>Tylenchina</taxon>
        <taxon>Panagrolaimomorpha</taxon>
        <taxon>Strongyloidoidea</taxon>
        <taxon>Steinernematidae</taxon>
        <taxon>Steinernema</taxon>
    </lineage>
</organism>
<reference evidence="1 2" key="1">
    <citation type="journal article" date="2015" name="Genome Biol.">
        <title>Comparative genomics of Steinernema reveals deeply conserved gene regulatory networks.</title>
        <authorList>
            <person name="Dillman A.R."/>
            <person name="Macchietto M."/>
            <person name="Porter C.F."/>
            <person name="Rogers A."/>
            <person name="Williams B."/>
            <person name="Antoshechkin I."/>
            <person name="Lee M.M."/>
            <person name="Goodwin Z."/>
            <person name="Lu X."/>
            <person name="Lewis E.E."/>
            <person name="Goodrich-Blair H."/>
            <person name="Stock S.P."/>
            <person name="Adams B.J."/>
            <person name="Sternberg P.W."/>
            <person name="Mortazavi A."/>
        </authorList>
    </citation>
    <scope>NUCLEOTIDE SEQUENCE [LARGE SCALE GENOMIC DNA]</scope>
    <source>
        <strain evidence="1 2">ALL</strain>
    </source>
</reference>
<dbReference type="EMBL" id="AZBU02000014">
    <property type="protein sequence ID" value="TKR57604.1"/>
    <property type="molecule type" value="Genomic_DNA"/>
</dbReference>
<dbReference type="GO" id="GO:0003676">
    <property type="term" value="F:nucleic acid binding"/>
    <property type="evidence" value="ECO:0007669"/>
    <property type="project" value="InterPro"/>
</dbReference>
<dbReference type="Proteomes" id="UP000298663">
    <property type="component" value="Unassembled WGS sequence"/>
</dbReference>
<evidence type="ECO:0000313" key="2">
    <source>
        <dbReference type="Proteomes" id="UP000298663"/>
    </source>
</evidence>
<protein>
    <submittedName>
        <fullName evidence="1">Uncharacterized protein</fullName>
    </submittedName>
</protein>
<accession>A0A4U5LP05</accession>
<sequence>MKPSERPASSPDLNPCNYRLWAWMTKEVYRNGDPSSEVDLKRRIRAAWNDLPYSLVARWVAEFIPRVRAVINHEGRQIQQYFNNV</sequence>